<dbReference type="HOGENOM" id="CLU_2886474_0_0_1"/>
<dbReference type="EMBL" id="KN828495">
    <property type="protein sequence ID" value="KIK74877.1"/>
    <property type="molecule type" value="Genomic_DNA"/>
</dbReference>
<name>A0A0D0BTW4_9AGAM</name>
<accession>A0A0D0BTW4</accession>
<proteinExistence type="predicted"/>
<gene>
    <name evidence="1" type="ORF">PAXRUDRAFT_19450</name>
</gene>
<reference evidence="2" key="2">
    <citation type="submission" date="2015-01" db="EMBL/GenBank/DDBJ databases">
        <title>Evolutionary Origins and Diversification of the Mycorrhizal Mutualists.</title>
        <authorList>
            <consortium name="DOE Joint Genome Institute"/>
            <consortium name="Mycorrhizal Genomics Consortium"/>
            <person name="Kohler A."/>
            <person name="Kuo A."/>
            <person name="Nagy L.G."/>
            <person name="Floudas D."/>
            <person name="Copeland A."/>
            <person name="Barry K.W."/>
            <person name="Cichocki N."/>
            <person name="Veneault-Fourrey C."/>
            <person name="LaButti K."/>
            <person name="Lindquist E.A."/>
            <person name="Lipzen A."/>
            <person name="Lundell T."/>
            <person name="Morin E."/>
            <person name="Murat C."/>
            <person name="Riley R."/>
            <person name="Ohm R."/>
            <person name="Sun H."/>
            <person name="Tunlid A."/>
            <person name="Henrissat B."/>
            <person name="Grigoriev I.V."/>
            <person name="Hibbett D.S."/>
            <person name="Martin F."/>
        </authorList>
    </citation>
    <scope>NUCLEOTIDE SEQUENCE [LARGE SCALE GENOMIC DNA]</scope>
    <source>
        <strain evidence="2">Ve08.2h10</strain>
    </source>
</reference>
<keyword evidence="2" id="KW-1185">Reference proteome</keyword>
<evidence type="ECO:0000313" key="1">
    <source>
        <dbReference type="EMBL" id="KIK74877.1"/>
    </source>
</evidence>
<sequence length="63" mass="6912">MPSPGRVEPFAPYLSFTSTDSPLWISLVAHTEVLGEHISRVVSPFDIEDLNVLVSDSVTLVRS</sequence>
<dbReference type="InParanoid" id="A0A0D0BTW4"/>
<reference evidence="1 2" key="1">
    <citation type="submission" date="2014-04" db="EMBL/GenBank/DDBJ databases">
        <authorList>
            <consortium name="DOE Joint Genome Institute"/>
            <person name="Kuo A."/>
            <person name="Kohler A."/>
            <person name="Jargeat P."/>
            <person name="Nagy L.G."/>
            <person name="Floudas D."/>
            <person name="Copeland A."/>
            <person name="Barry K.W."/>
            <person name="Cichocki N."/>
            <person name="Veneault-Fourrey C."/>
            <person name="LaButti K."/>
            <person name="Lindquist E.A."/>
            <person name="Lipzen A."/>
            <person name="Lundell T."/>
            <person name="Morin E."/>
            <person name="Murat C."/>
            <person name="Sun H."/>
            <person name="Tunlid A."/>
            <person name="Henrissat B."/>
            <person name="Grigoriev I.V."/>
            <person name="Hibbett D.S."/>
            <person name="Martin F."/>
            <person name="Nordberg H.P."/>
            <person name="Cantor M.N."/>
            <person name="Hua S.X."/>
        </authorList>
    </citation>
    <scope>NUCLEOTIDE SEQUENCE [LARGE SCALE GENOMIC DNA]</scope>
    <source>
        <strain evidence="1 2">Ve08.2h10</strain>
    </source>
</reference>
<evidence type="ECO:0000313" key="2">
    <source>
        <dbReference type="Proteomes" id="UP000054538"/>
    </source>
</evidence>
<protein>
    <submittedName>
        <fullName evidence="1">Uncharacterized protein</fullName>
    </submittedName>
</protein>
<organism evidence="1 2">
    <name type="scientific">Paxillus rubicundulus Ve08.2h10</name>
    <dbReference type="NCBI Taxonomy" id="930991"/>
    <lineage>
        <taxon>Eukaryota</taxon>
        <taxon>Fungi</taxon>
        <taxon>Dikarya</taxon>
        <taxon>Basidiomycota</taxon>
        <taxon>Agaricomycotina</taxon>
        <taxon>Agaricomycetes</taxon>
        <taxon>Agaricomycetidae</taxon>
        <taxon>Boletales</taxon>
        <taxon>Paxilineae</taxon>
        <taxon>Paxillaceae</taxon>
        <taxon>Paxillus</taxon>
    </lineage>
</organism>
<dbReference type="AlphaFoldDB" id="A0A0D0BTW4"/>
<dbReference type="Proteomes" id="UP000054538">
    <property type="component" value="Unassembled WGS sequence"/>
</dbReference>